<gene>
    <name evidence="2" type="ORF">HJG59_009076</name>
</gene>
<comment type="caution">
    <text evidence="2">The sequence shown here is derived from an EMBL/GenBank/DDBJ whole genome shotgun (WGS) entry which is preliminary data.</text>
</comment>
<evidence type="ECO:0000313" key="3">
    <source>
        <dbReference type="Proteomes" id="UP000550707"/>
    </source>
</evidence>
<proteinExistence type="predicted"/>
<name>A0A7J8E2S6_MOLMO</name>
<reference evidence="2 3" key="1">
    <citation type="journal article" date="2020" name="Nature">
        <title>Six reference-quality genomes reveal evolution of bat adaptations.</title>
        <authorList>
            <person name="Jebb D."/>
            <person name="Huang Z."/>
            <person name="Pippel M."/>
            <person name="Hughes G.M."/>
            <person name="Lavrichenko K."/>
            <person name="Devanna P."/>
            <person name="Winkler S."/>
            <person name="Jermiin L.S."/>
            <person name="Skirmuntt E.C."/>
            <person name="Katzourakis A."/>
            <person name="Burkitt-Gray L."/>
            <person name="Ray D.A."/>
            <person name="Sullivan K.A.M."/>
            <person name="Roscito J.G."/>
            <person name="Kirilenko B.M."/>
            <person name="Davalos L.M."/>
            <person name="Corthals A.P."/>
            <person name="Power M.L."/>
            <person name="Jones G."/>
            <person name="Ransome R.D."/>
            <person name="Dechmann D.K.N."/>
            <person name="Locatelli A.G."/>
            <person name="Puechmaille S.J."/>
            <person name="Fedrigo O."/>
            <person name="Jarvis E.D."/>
            <person name="Hiller M."/>
            <person name="Vernes S.C."/>
            <person name="Myers E.W."/>
            <person name="Teeling E.C."/>
        </authorList>
    </citation>
    <scope>NUCLEOTIDE SEQUENCE [LARGE SCALE GENOMIC DNA]</scope>
    <source>
        <strain evidence="2">MMolMol1</strain>
        <tissue evidence="2">Muscle</tissue>
    </source>
</reference>
<dbReference type="Proteomes" id="UP000550707">
    <property type="component" value="Unassembled WGS sequence"/>
</dbReference>
<dbReference type="InParanoid" id="A0A7J8E2S6"/>
<evidence type="ECO:0000313" key="2">
    <source>
        <dbReference type="EMBL" id="KAF6429778.1"/>
    </source>
</evidence>
<organism evidence="2 3">
    <name type="scientific">Molossus molossus</name>
    <name type="common">Pallas' mastiff bat</name>
    <name type="synonym">Vespertilio molossus</name>
    <dbReference type="NCBI Taxonomy" id="27622"/>
    <lineage>
        <taxon>Eukaryota</taxon>
        <taxon>Metazoa</taxon>
        <taxon>Chordata</taxon>
        <taxon>Craniata</taxon>
        <taxon>Vertebrata</taxon>
        <taxon>Euteleostomi</taxon>
        <taxon>Mammalia</taxon>
        <taxon>Eutheria</taxon>
        <taxon>Laurasiatheria</taxon>
        <taxon>Chiroptera</taxon>
        <taxon>Yangochiroptera</taxon>
        <taxon>Molossidae</taxon>
        <taxon>Molossus</taxon>
    </lineage>
</organism>
<evidence type="ECO:0000256" key="1">
    <source>
        <dbReference type="SAM" id="MobiDB-lite"/>
    </source>
</evidence>
<sequence>MCNLRRFQEVSLLPPSPPLPLPRVLGSQFLSCFDCNSLISPFGQKPGLAPSRPSGSQPHSHHCGKRPEPGLSRSEGHRQAGPTEGRLPQDYGEVGWFSLTYPTWHPDFGPNVSSQSVSFSPFYLSI</sequence>
<protein>
    <submittedName>
        <fullName evidence="2">Uncharacterized protein</fullName>
    </submittedName>
</protein>
<dbReference type="EMBL" id="JACASF010000015">
    <property type="protein sequence ID" value="KAF6429778.1"/>
    <property type="molecule type" value="Genomic_DNA"/>
</dbReference>
<keyword evidence="3" id="KW-1185">Reference proteome</keyword>
<feature type="region of interest" description="Disordered" evidence="1">
    <location>
        <begin position="44"/>
        <end position="90"/>
    </location>
</feature>
<accession>A0A7J8E2S6</accession>
<dbReference type="AlphaFoldDB" id="A0A7J8E2S6"/>